<evidence type="ECO:0000256" key="2">
    <source>
        <dbReference type="ARBA" id="ARBA00022730"/>
    </source>
</evidence>
<protein>
    <recommendedName>
        <fullName evidence="6">Large ribosomal subunit protein uL3</fullName>
    </recommendedName>
    <alternativeName>
        <fullName evidence="7">50S ribosomal protein L3</fullName>
    </alternativeName>
</protein>
<name>A0A1F4VYT1_UNCKA</name>
<keyword evidence="3" id="KW-0694">RNA-binding</keyword>
<feature type="region of interest" description="Disordered" evidence="8">
    <location>
        <begin position="65"/>
        <end position="97"/>
    </location>
</feature>
<evidence type="ECO:0000313" key="10">
    <source>
        <dbReference type="Proteomes" id="UP000176614"/>
    </source>
</evidence>
<evidence type="ECO:0000256" key="3">
    <source>
        <dbReference type="ARBA" id="ARBA00022884"/>
    </source>
</evidence>
<dbReference type="Gene3D" id="2.40.30.10">
    <property type="entry name" value="Translation factors"/>
    <property type="match status" value="1"/>
</dbReference>
<evidence type="ECO:0000256" key="1">
    <source>
        <dbReference type="ARBA" id="ARBA00006540"/>
    </source>
</evidence>
<dbReference type="GO" id="GO:0006412">
    <property type="term" value="P:translation"/>
    <property type="evidence" value="ECO:0007669"/>
    <property type="project" value="InterPro"/>
</dbReference>
<evidence type="ECO:0000256" key="6">
    <source>
        <dbReference type="ARBA" id="ARBA00035243"/>
    </source>
</evidence>
<evidence type="ECO:0000256" key="4">
    <source>
        <dbReference type="ARBA" id="ARBA00022980"/>
    </source>
</evidence>
<dbReference type="AlphaFoldDB" id="A0A1F4VYT1"/>
<keyword evidence="5" id="KW-0687">Ribonucleoprotein</keyword>
<accession>A0A1F4VYT1</accession>
<dbReference type="GO" id="GO:0019843">
    <property type="term" value="F:rRNA binding"/>
    <property type="evidence" value="ECO:0007669"/>
    <property type="project" value="UniProtKB-KW"/>
</dbReference>
<evidence type="ECO:0000313" key="9">
    <source>
        <dbReference type="EMBL" id="OGC62235.1"/>
    </source>
</evidence>
<keyword evidence="2" id="KW-0699">rRNA-binding</keyword>
<dbReference type="SUPFAM" id="SSF50447">
    <property type="entry name" value="Translation proteins"/>
    <property type="match status" value="1"/>
</dbReference>
<organism evidence="9 10">
    <name type="scientific">candidate division WWE3 bacterium RIFOXYA2_FULL_46_9</name>
    <dbReference type="NCBI Taxonomy" id="1802636"/>
    <lineage>
        <taxon>Bacteria</taxon>
        <taxon>Katanobacteria</taxon>
    </lineage>
</organism>
<comment type="caution">
    <text evidence="9">The sequence shown here is derived from an EMBL/GenBank/DDBJ whole genome shotgun (WGS) entry which is preliminary data.</text>
</comment>
<comment type="similarity">
    <text evidence="1">Belongs to the universal ribosomal protein uL3 family.</text>
</comment>
<dbReference type="InterPro" id="IPR009000">
    <property type="entry name" value="Transl_B-barrel_sf"/>
</dbReference>
<dbReference type="InterPro" id="IPR000597">
    <property type="entry name" value="Ribosomal_uL3"/>
</dbReference>
<dbReference type="Proteomes" id="UP000176614">
    <property type="component" value="Unassembled WGS sequence"/>
</dbReference>
<dbReference type="PANTHER" id="PTHR11229">
    <property type="entry name" value="50S RIBOSOMAL PROTEIN L3"/>
    <property type="match status" value="1"/>
</dbReference>
<dbReference type="Pfam" id="PF00297">
    <property type="entry name" value="Ribosomal_L3"/>
    <property type="match status" value="1"/>
</dbReference>
<keyword evidence="4 9" id="KW-0689">Ribosomal protein</keyword>
<proteinExistence type="inferred from homology"/>
<evidence type="ECO:0000256" key="8">
    <source>
        <dbReference type="SAM" id="MobiDB-lite"/>
    </source>
</evidence>
<dbReference type="FunFam" id="2.40.30.10:FF:000004">
    <property type="entry name" value="50S ribosomal protein L3"/>
    <property type="match status" value="1"/>
</dbReference>
<sequence length="142" mass="15390">MKTIKAKKLNMTQLFKDDGRIVPVTVLQAEDEVGEDLINKKVTVIGNSKGRGFAGVMKKWGFKGSMATRGQSDKPRAPGSIGAQTPGRVMKGKKMAGRMGNAKVTIKGLSILRVDSLEKKIVVSGPVPGPRNNKLQIRIYEN</sequence>
<gene>
    <name evidence="9" type="ORF">A2264_03030</name>
</gene>
<dbReference type="GO" id="GO:0003735">
    <property type="term" value="F:structural constituent of ribosome"/>
    <property type="evidence" value="ECO:0007669"/>
    <property type="project" value="InterPro"/>
</dbReference>
<dbReference type="GO" id="GO:0022625">
    <property type="term" value="C:cytosolic large ribosomal subunit"/>
    <property type="evidence" value="ECO:0007669"/>
    <property type="project" value="TreeGrafter"/>
</dbReference>
<evidence type="ECO:0000256" key="7">
    <source>
        <dbReference type="ARBA" id="ARBA00035457"/>
    </source>
</evidence>
<dbReference type="PANTHER" id="PTHR11229:SF16">
    <property type="entry name" value="LARGE RIBOSOMAL SUBUNIT PROTEIN UL3C"/>
    <property type="match status" value="1"/>
</dbReference>
<dbReference type="InterPro" id="IPR019927">
    <property type="entry name" value="Ribosomal_uL3_bac/org-type"/>
</dbReference>
<reference evidence="9 10" key="1">
    <citation type="journal article" date="2016" name="Nat. Commun.">
        <title>Thousands of microbial genomes shed light on interconnected biogeochemical processes in an aquifer system.</title>
        <authorList>
            <person name="Anantharaman K."/>
            <person name="Brown C.T."/>
            <person name="Hug L.A."/>
            <person name="Sharon I."/>
            <person name="Castelle C.J."/>
            <person name="Probst A.J."/>
            <person name="Thomas B.C."/>
            <person name="Singh A."/>
            <person name="Wilkins M.J."/>
            <person name="Karaoz U."/>
            <person name="Brodie E.L."/>
            <person name="Williams K.H."/>
            <person name="Hubbard S.S."/>
            <person name="Banfield J.F."/>
        </authorList>
    </citation>
    <scope>NUCLEOTIDE SEQUENCE [LARGE SCALE GENOMIC DNA]</scope>
</reference>
<dbReference type="EMBL" id="MEVT01000022">
    <property type="protein sequence ID" value="OGC62235.1"/>
    <property type="molecule type" value="Genomic_DNA"/>
</dbReference>
<evidence type="ECO:0000256" key="5">
    <source>
        <dbReference type="ARBA" id="ARBA00023274"/>
    </source>
</evidence>